<gene>
    <name evidence="1" type="ORF">RBJ67_22260</name>
</gene>
<dbReference type="EMBL" id="JAVDKS010000012">
    <property type="protein sequence ID" value="MDQ2258855.1"/>
    <property type="molecule type" value="Genomic_DNA"/>
</dbReference>
<accession>A0AAW8HG99</accession>
<name>A0AAW8HG99_9ENTR</name>
<evidence type="ECO:0000313" key="1">
    <source>
        <dbReference type="EMBL" id="MDQ2258855.1"/>
    </source>
</evidence>
<proteinExistence type="predicted"/>
<evidence type="ECO:0008006" key="3">
    <source>
        <dbReference type="Google" id="ProtNLM"/>
    </source>
</evidence>
<keyword evidence="2" id="KW-1185">Reference proteome</keyword>
<evidence type="ECO:0000313" key="2">
    <source>
        <dbReference type="Proteomes" id="UP001225042"/>
    </source>
</evidence>
<reference evidence="1 2" key="1">
    <citation type="submission" date="2023-08" db="EMBL/GenBank/DDBJ databases">
        <authorList>
            <person name="Dale J."/>
        </authorList>
    </citation>
    <scope>NUCLEOTIDE SEQUENCE [LARGE SCALE GENOMIC DNA]</scope>
    <source>
        <strain evidence="1 2">2023EL-00788</strain>
    </source>
</reference>
<comment type="caution">
    <text evidence="1">The sequence shown here is derived from an EMBL/GenBank/DDBJ whole genome shotgun (WGS) entry which is preliminary data.</text>
</comment>
<sequence>MIGTAREIALEMFRCSDLDGEKYVFASWNRNDIRSMCVDWDLNNEDLDEVMRRLSSCLESGADIGQIHAIVETMLDERRAKRTVTVPAASLEMVMKLAGSELKRIADSAGQGGGASEVTLKEKIKIMQSLCAALEA</sequence>
<protein>
    <recommendedName>
        <fullName evidence="3">DUF1380 domain-containing protein</fullName>
    </recommendedName>
</protein>
<dbReference type="RefSeq" id="WP_148576994.1">
    <property type="nucleotide sequence ID" value="NZ_JAVDKR010000015.1"/>
</dbReference>
<organism evidence="1 2">
    <name type="scientific">Enterobacter soli</name>
    <dbReference type="NCBI Taxonomy" id="885040"/>
    <lineage>
        <taxon>Bacteria</taxon>
        <taxon>Pseudomonadati</taxon>
        <taxon>Pseudomonadota</taxon>
        <taxon>Gammaproteobacteria</taxon>
        <taxon>Enterobacterales</taxon>
        <taxon>Enterobacteriaceae</taxon>
        <taxon>Enterobacter</taxon>
    </lineage>
</organism>
<dbReference type="AlphaFoldDB" id="A0AAW8HG99"/>
<dbReference type="Proteomes" id="UP001225042">
    <property type="component" value="Unassembled WGS sequence"/>
</dbReference>